<organism evidence="3 4">
    <name type="scientific">Achromobacter aegrifaciens</name>
    <dbReference type="NCBI Taxonomy" id="1287736"/>
    <lineage>
        <taxon>Bacteria</taxon>
        <taxon>Pseudomonadati</taxon>
        <taxon>Pseudomonadota</taxon>
        <taxon>Betaproteobacteria</taxon>
        <taxon>Burkholderiales</taxon>
        <taxon>Alcaligenaceae</taxon>
        <taxon>Achromobacter</taxon>
    </lineage>
</organism>
<dbReference type="PANTHER" id="PTHR30273:SF2">
    <property type="entry name" value="PROTEIN FECR"/>
    <property type="match status" value="1"/>
</dbReference>
<dbReference type="InterPro" id="IPR006860">
    <property type="entry name" value="FecR"/>
</dbReference>
<accession>A0ABU2DLR9</accession>
<feature type="domain" description="FecR protein" evidence="1">
    <location>
        <begin position="105"/>
        <end position="200"/>
    </location>
</feature>
<dbReference type="PANTHER" id="PTHR30273">
    <property type="entry name" value="PERIPLASMIC SIGNAL SENSOR AND SIGMA FACTOR ACTIVATOR FECR-RELATED"/>
    <property type="match status" value="1"/>
</dbReference>
<dbReference type="RefSeq" id="WP_006383849.1">
    <property type="nucleotide sequence ID" value="NZ_JAVKVN010000015.1"/>
</dbReference>
<evidence type="ECO:0000259" key="1">
    <source>
        <dbReference type="Pfam" id="PF04773"/>
    </source>
</evidence>
<dbReference type="EMBL" id="JAVKVN010000015">
    <property type="protein sequence ID" value="MDR7949076.1"/>
    <property type="molecule type" value="Genomic_DNA"/>
</dbReference>
<protein>
    <submittedName>
        <fullName evidence="3">FecR domain-containing protein</fullName>
    </submittedName>
</protein>
<evidence type="ECO:0000313" key="3">
    <source>
        <dbReference type="EMBL" id="MDR7949076.1"/>
    </source>
</evidence>
<dbReference type="Gene3D" id="2.60.120.1440">
    <property type="match status" value="1"/>
</dbReference>
<keyword evidence="4" id="KW-1185">Reference proteome</keyword>
<dbReference type="InterPro" id="IPR012373">
    <property type="entry name" value="Ferrdict_sens_TM"/>
</dbReference>
<name>A0ABU2DLR9_ACHAE</name>
<reference evidence="4" key="1">
    <citation type="submission" date="2023-07" db="EMBL/GenBank/DDBJ databases">
        <title>Glyphosate-induced phosphonatase operons in soil bacteria of genus Achromobacter.</title>
        <authorList>
            <person name="Epiktetov D.O."/>
            <person name="Sviridov A.V."/>
            <person name="Tarlachkov S.V."/>
            <person name="Shushkova T.V."/>
            <person name="Toropygin I.Y."/>
            <person name="Leontievsky A."/>
        </authorList>
    </citation>
    <scope>NUCLEOTIDE SEQUENCE [LARGE SCALE GENOMIC DNA]</scope>
    <source>
        <strain evidence="4">Kg 16</strain>
    </source>
</reference>
<dbReference type="Pfam" id="PF04773">
    <property type="entry name" value="FecR"/>
    <property type="match status" value="1"/>
</dbReference>
<dbReference type="PIRSF" id="PIRSF018266">
    <property type="entry name" value="FecR"/>
    <property type="match status" value="1"/>
</dbReference>
<comment type="caution">
    <text evidence="3">The sequence shown here is derived from an EMBL/GenBank/DDBJ whole genome shotgun (WGS) entry which is preliminary data.</text>
</comment>
<proteinExistence type="predicted"/>
<evidence type="ECO:0000259" key="2">
    <source>
        <dbReference type="Pfam" id="PF16220"/>
    </source>
</evidence>
<dbReference type="InterPro" id="IPR032623">
    <property type="entry name" value="FecR_N"/>
</dbReference>
<sequence>MTAGHIPDALLAEAAGWMARLHDAPDDEANLRALHRWMASSPAHAQAWEKAERVMGTFGQVPPAMRAQALQGLARPDRRRMALRLLGLIAVAPVSYLAWRTQQSDLESGTGQIRQDTLADGTTLTLDTGTRLDIRYTDTLRAVWLRAGRVYAATAADAGGRARPFIVQTPMGAVQALGTQFTVSLQDDGVGVNVYDGAVRVSPSGSAGSQIVPAGRRVRFNAGGMLSEAGLSESAPAWTSGVLTADDMRLTDWAAAMARYRAGVIRCARDVADLRVFGSFSVLDTDTSLALLARTLPVQIVFRTRYWVEIQGRSA</sequence>
<feature type="domain" description="FecR N-terminal" evidence="2">
    <location>
        <begin position="13"/>
        <end position="54"/>
    </location>
</feature>
<dbReference type="Proteomes" id="UP001264156">
    <property type="component" value="Unassembled WGS sequence"/>
</dbReference>
<evidence type="ECO:0000313" key="4">
    <source>
        <dbReference type="Proteomes" id="UP001264156"/>
    </source>
</evidence>
<dbReference type="Pfam" id="PF16220">
    <property type="entry name" value="DUF4880"/>
    <property type="match status" value="1"/>
</dbReference>
<gene>
    <name evidence="3" type="ORF">RIU57_28410</name>
</gene>